<comment type="caution">
    <text evidence="2">The sequence shown here is derived from an EMBL/GenBank/DDBJ whole genome shotgun (WGS) entry which is preliminary data.</text>
</comment>
<keyword evidence="1" id="KW-0472">Membrane</keyword>
<dbReference type="EMBL" id="JAROCY010000004">
    <property type="protein sequence ID" value="MDF8332526.1"/>
    <property type="molecule type" value="Genomic_DNA"/>
</dbReference>
<dbReference type="Proteomes" id="UP001222770">
    <property type="component" value="Unassembled WGS sequence"/>
</dbReference>
<gene>
    <name evidence="2" type="ORF">POM99_04870</name>
</gene>
<accession>A0ABT6CF39</accession>
<evidence type="ECO:0000313" key="2">
    <source>
        <dbReference type="EMBL" id="MDF8332526.1"/>
    </source>
</evidence>
<keyword evidence="1" id="KW-0812">Transmembrane</keyword>
<evidence type="ECO:0000313" key="3">
    <source>
        <dbReference type="Proteomes" id="UP001222770"/>
    </source>
</evidence>
<feature type="transmembrane region" description="Helical" evidence="1">
    <location>
        <begin position="20"/>
        <end position="41"/>
    </location>
</feature>
<name>A0ABT6CF39_9SPHN</name>
<keyword evidence="3" id="KW-1185">Reference proteome</keyword>
<keyword evidence="1" id="KW-1133">Transmembrane helix</keyword>
<protein>
    <recommendedName>
        <fullName evidence="4">Cytochrome C oxidase assembly protein</fullName>
    </recommendedName>
</protein>
<evidence type="ECO:0000256" key="1">
    <source>
        <dbReference type="SAM" id="Phobius"/>
    </source>
</evidence>
<dbReference type="RefSeq" id="WP_277275734.1">
    <property type="nucleotide sequence ID" value="NZ_JAROCY010000004.1"/>
</dbReference>
<organism evidence="2 3">
    <name type="scientific">Novosphingobium cyanobacteriorum</name>
    <dbReference type="NCBI Taxonomy" id="3024215"/>
    <lineage>
        <taxon>Bacteria</taxon>
        <taxon>Pseudomonadati</taxon>
        <taxon>Pseudomonadota</taxon>
        <taxon>Alphaproteobacteria</taxon>
        <taxon>Sphingomonadales</taxon>
        <taxon>Sphingomonadaceae</taxon>
        <taxon>Novosphingobium</taxon>
    </lineage>
</organism>
<sequence>MMDEEQTRAFRARQKSRSRVLGLVLGAMAVLFFAISIVKIAKQAENRHPVERLSPIKQS</sequence>
<reference evidence="2 3" key="1">
    <citation type="submission" date="2023-03" db="EMBL/GenBank/DDBJ databases">
        <title>Novosphingobium cyanobacteriorum sp. nov., isolated from a eutrophic reservoir during the Microcystis bloom period.</title>
        <authorList>
            <person name="Kang M."/>
            <person name="Le V."/>
            <person name="Ko S.-R."/>
            <person name="Lee S.-A."/>
            <person name="Ahn C.-Y."/>
        </authorList>
    </citation>
    <scope>NUCLEOTIDE SEQUENCE [LARGE SCALE GENOMIC DNA]</scope>
    <source>
        <strain evidence="2 3">HBC54</strain>
    </source>
</reference>
<proteinExistence type="predicted"/>
<evidence type="ECO:0008006" key="4">
    <source>
        <dbReference type="Google" id="ProtNLM"/>
    </source>
</evidence>